<proteinExistence type="predicted"/>
<feature type="compositionally biased region" description="Basic residues" evidence="1">
    <location>
        <begin position="20"/>
        <end position="40"/>
    </location>
</feature>
<keyword evidence="2" id="KW-0812">Transmembrane</keyword>
<keyword evidence="2" id="KW-1133">Transmembrane helix</keyword>
<evidence type="ECO:0000313" key="3">
    <source>
        <dbReference type="EMBL" id="GER42870.1"/>
    </source>
</evidence>
<sequence length="163" mass="18691">MSYYNQNQPQPPVGDTRQKATQRTHIRRLVTRSRDTRRRGTLREGIRRSTPRSTASLRRNSNRAAAPDYYRDGKLIYARSLDFCVKFDFLISVRFRSERSVVFAIDSMSLAASLKNADVNVRGGPSVVGWVAYLLCAVVACWMLAFEEQAFKILFSSSKRIYI</sequence>
<organism evidence="3 4">
    <name type="scientific">Striga asiatica</name>
    <name type="common">Asiatic witchweed</name>
    <name type="synonym">Buchnera asiatica</name>
    <dbReference type="NCBI Taxonomy" id="4170"/>
    <lineage>
        <taxon>Eukaryota</taxon>
        <taxon>Viridiplantae</taxon>
        <taxon>Streptophyta</taxon>
        <taxon>Embryophyta</taxon>
        <taxon>Tracheophyta</taxon>
        <taxon>Spermatophyta</taxon>
        <taxon>Magnoliopsida</taxon>
        <taxon>eudicotyledons</taxon>
        <taxon>Gunneridae</taxon>
        <taxon>Pentapetalae</taxon>
        <taxon>asterids</taxon>
        <taxon>lamiids</taxon>
        <taxon>Lamiales</taxon>
        <taxon>Orobanchaceae</taxon>
        <taxon>Buchnereae</taxon>
        <taxon>Striga</taxon>
    </lineage>
</organism>
<name>A0A5A7QCF7_STRAF</name>
<dbReference type="AlphaFoldDB" id="A0A5A7QCF7"/>
<keyword evidence="4" id="KW-1185">Reference proteome</keyword>
<reference evidence="4" key="1">
    <citation type="journal article" date="2019" name="Curr. Biol.">
        <title>Genome Sequence of Striga asiatica Provides Insight into the Evolution of Plant Parasitism.</title>
        <authorList>
            <person name="Yoshida S."/>
            <person name="Kim S."/>
            <person name="Wafula E.K."/>
            <person name="Tanskanen J."/>
            <person name="Kim Y.M."/>
            <person name="Honaas L."/>
            <person name="Yang Z."/>
            <person name="Spallek T."/>
            <person name="Conn C.E."/>
            <person name="Ichihashi Y."/>
            <person name="Cheong K."/>
            <person name="Cui S."/>
            <person name="Der J.P."/>
            <person name="Gundlach H."/>
            <person name="Jiao Y."/>
            <person name="Hori C."/>
            <person name="Ishida J.K."/>
            <person name="Kasahara H."/>
            <person name="Kiba T."/>
            <person name="Kim M.S."/>
            <person name="Koo N."/>
            <person name="Laohavisit A."/>
            <person name="Lee Y.H."/>
            <person name="Lumba S."/>
            <person name="McCourt P."/>
            <person name="Mortimer J.C."/>
            <person name="Mutuku J.M."/>
            <person name="Nomura T."/>
            <person name="Sasaki-Sekimoto Y."/>
            <person name="Seto Y."/>
            <person name="Wang Y."/>
            <person name="Wakatake T."/>
            <person name="Sakakibara H."/>
            <person name="Demura T."/>
            <person name="Yamaguchi S."/>
            <person name="Yoneyama K."/>
            <person name="Manabe R.I."/>
            <person name="Nelson D.C."/>
            <person name="Schulman A.H."/>
            <person name="Timko M.P."/>
            <person name="dePamphilis C.W."/>
            <person name="Choi D."/>
            <person name="Shirasu K."/>
        </authorList>
    </citation>
    <scope>NUCLEOTIDE SEQUENCE [LARGE SCALE GENOMIC DNA]</scope>
    <source>
        <strain evidence="4">cv. UVA1</strain>
    </source>
</reference>
<dbReference type="EMBL" id="BKCP01006482">
    <property type="protein sequence ID" value="GER42870.1"/>
    <property type="molecule type" value="Genomic_DNA"/>
</dbReference>
<evidence type="ECO:0000313" key="4">
    <source>
        <dbReference type="Proteomes" id="UP000325081"/>
    </source>
</evidence>
<evidence type="ECO:0000256" key="1">
    <source>
        <dbReference type="SAM" id="MobiDB-lite"/>
    </source>
</evidence>
<keyword evidence="2" id="KW-0472">Membrane</keyword>
<evidence type="ECO:0000256" key="2">
    <source>
        <dbReference type="SAM" id="Phobius"/>
    </source>
</evidence>
<dbReference type="Proteomes" id="UP000325081">
    <property type="component" value="Unassembled WGS sequence"/>
</dbReference>
<gene>
    <name evidence="3" type="ORF">STAS_19684</name>
</gene>
<feature type="transmembrane region" description="Helical" evidence="2">
    <location>
        <begin position="127"/>
        <end position="146"/>
    </location>
</feature>
<accession>A0A5A7QCF7</accession>
<feature type="region of interest" description="Disordered" evidence="1">
    <location>
        <begin position="1"/>
        <end position="58"/>
    </location>
</feature>
<protein>
    <submittedName>
        <fullName evidence="3">Tetratricopeptide repeat protein</fullName>
    </submittedName>
</protein>
<comment type="caution">
    <text evidence="3">The sequence shown here is derived from an EMBL/GenBank/DDBJ whole genome shotgun (WGS) entry which is preliminary data.</text>
</comment>